<dbReference type="GO" id="GO:0016787">
    <property type="term" value="F:hydrolase activity"/>
    <property type="evidence" value="ECO:0007669"/>
    <property type="project" value="UniProtKB-KW"/>
</dbReference>
<dbReference type="PANTHER" id="PTHR10655">
    <property type="entry name" value="LYSOPHOSPHOLIPASE-RELATED"/>
    <property type="match status" value="1"/>
</dbReference>
<accession>A0A173E041</accession>
<protein>
    <submittedName>
        <fullName evidence="4">Hydrolase</fullName>
    </submittedName>
</protein>
<dbReference type="STRING" id="1143323.M787_004295"/>
<dbReference type="eggNOG" id="COG0400">
    <property type="taxonomic scope" value="Bacteria"/>
</dbReference>
<dbReference type="InterPro" id="IPR003140">
    <property type="entry name" value="PLipase/COase/thioEstase"/>
</dbReference>
<feature type="domain" description="Phospholipase/carboxylesterase/thioesterase" evidence="3">
    <location>
        <begin position="15"/>
        <end position="231"/>
    </location>
</feature>
<dbReference type="Proteomes" id="UP000019147">
    <property type="component" value="Chromosome"/>
</dbReference>
<gene>
    <name evidence="4" type="ORF">M787_004295</name>
</gene>
<proteinExistence type="inferred from homology"/>
<name>A0A173E041_9CHLA</name>
<dbReference type="InterPro" id="IPR029058">
    <property type="entry name" value="AB_hydrolase_fold"/>
</dbReference>
<evidence type="ECO:0000313" key="5">
    <source>
        <dbReference type="Proteomes" id="UP000019147"/>
    </source>
</evidence>
<keyword evidence="2 4" id="KW-0378">Hydrolase</keyword>
<dbReference type="InterPro" id="IPR050565">
    <property type="entry name" value="LYPA1-2/EST-like"/>
</dbReference>
<dbReference type="EMBL" id="CP015840">
    <property type="protein sequence ID" value="ANG66529.1"/>
    <property type="molecule type" value="Genomic_DNA"/>
</dbReference>
<evidence type="ECO:0000256" key="1">
    <source>
        <dbReference type="ARBA" id="ARBA00006499"/>
    </source>
</evidence>
<organism evidence="4 5">
    <name type="scientific">Chlamydia gallinacea 08-1274/3</name>
    <dbReference type="NCBI Taxonomy" id="1143323"/>
    <lineage>
        <taxon>Bacteria</taxon>
        <taxon>Pseudomonadati</taxon>
        <taxon>Chlamydiota</taxon>
        <taxon>Chlamydiia</taxon>
        <taxon>Chlamydiales</taxon>
        <taxon>Chlamydiaceae</taxon>
        <taxon>Chlamydia/Chlamydophila group</taxon>
        <taxon>Chlamydia</taxon>
    </lineage>
</organism>
<dbReference type="KEGG" id="cgz:M787_004295"/>
<evidence type="ECO:0000313" key="4">
    <source>
        <dbReference type="EMBL" id="ANG66529.1"/>
    </source>
</evidence>
<sequence length="238" mass="26887">MGYSFFRRQFSQLDAIVAPGNPEDPIIIFLHGYGSDADNLTFFPTACPFKNIRPTWVFPRGLEQLHSFAGGRAWFPLDESLFQNLISNPDITPETEHQYQVLFNLDFSRPRLALESLISDLNRPRHDIIIGGFSQGAMMTTHLILSSKVPYCGALICSGAMILNKDWEENITICGKSPFIQSHGYRDSILPYYHGEKLYSLLSSHLTGDFISFHGGHEIPTAVLQKIQQTVPQWTKLP</sequence>
<dbReference type="AlphaFoldDB" id="A0A173E041"/>
<dbReference type="Gene3D" id="3.40.50.1820">
    <property type="entry name" value="alpha/beta hydrolase"/>
    <property type="match status" value="1"/>
</dbReference>
<dbReference type="Pfam" id="PF02230">
    <property type="entry name" value="Abhydrolase_2"/>
    <property type="match status" value="1"/>
</dbReference>
<dbReference type="GeneID" id="81478525"/>
<comment type="similarity">
    <text evidence="1">Belongs to the AB hydrolase superfamily. AB hydrolase 2 family.</text>
</comment>
<dbReference type="PANTHER" id="PTHR10655:SF17">
    <property type="entry name" value="LYSOPHOSPHOLIPASE-LIKE PROTEIN 1"/>
    <property type="match status" value="1"/>
</dbReference>
<dbReference type="OrthoDB" id="9795555at2"/>
<dbReference type="SUPFAM" id="SSF53474">
    <property type="entry name" value="alpha/beta-Hydrolases"/>
    <property type="match status" value="1"/>
</dbReference>
<reference evidence="4 5" key="1">
    <citation type="journal article" date="2014" name="Syst. Appl. Microbiol.">
        <title>Evidence for the existence of two new members of the family Chlamydiaceae and proposal of Chlamydia avium sp. nov. and Chlamydia gallinacea sp. nov.</title>
        <authorList>
            <person name="Sachse K."/>
            <person name="Laroucau K."/>
            <person name="Riege K."/>
            <person name="Wehner S."/>
            <person name="Dilcher M."/>
            <person name="Creasy H.H."/>
            <person name="Weidmann M."/>
            <person name="Myers G."/>
            <person name="Vorimore F."/>
            <person name="Vicari N."/>
            <person name="Magnino S."/>
            <person name="Liebler-Tenorio E."/>
            <person name="Ruettger A."/>
            <person name="Bavoil P.M."/>
            <person name="Hufert F.T."/>
            <person name="Rossello-Mora R."/>
            <person name="Marz M."/>
        </authorList>
    </citation>
    <scope>NUCLEOTIDE SEQUENCE [LARGE SCALE GENOMIC DNA]</scope>
    <source>
        <strain evidence="4 5">08-1274/3</strain>
    </source>
</reference>
<evidence type="ECO:0000259" key="3">
    <source>
        <dbReference type="Pfam" id="PF02230"/>
    </source>
</evidence>
<evidence type="ECO:0000256" key="2">
    <source>
        <dbReference type="ARBA" id="ARBA00022801"/>
    </source>
</evidence>
<dbReference type="RefSeq" id="WP_021828349.1">
    <property type="nucleotide sequence ID" value="NZ_CP015840.1"/>
</dbReference>